<feature type="compositionally biased region" description="Polar residues" evidence="1">
    <location>
        <begin position="43"/>
        <end position="54"/>
    </location>
</feature>
<keyword evidence="3" id="KW-1185">Reference proteome</keyword>
<accession>A0A4Z2HF37</accession>
<organism evidence="2 3">
    <name type="scientific">Liparis tanakae</name>
    <name type="common">Tanaka's snailfish</name>
    <dbReference type="NCBI Taxonomy" id="230148"/>
    <lineage>
        <taxon>Eukaryota</taxon>
        <taxon>Metazoa</taxon>
        <taxon>Chordata</taxon>
        <taxon>Craniata</taxon>
        <taxon>Vertebrata</taxon>
        <taxon>Euteleostomi</taxon>
        <taxon>Actinopterygii</taxon>
        <taxon>Neopterygii</taxon>
        <taxon>Teleostei</taxon>
        <taxon>Neoteleostei</taxon>
        <taxon>Acanthomorphata</taxon>
        <taxon>Eupercaria</taxon>
        <taxon>Perciformes</taxon>
        <taxon>Cottioidei</taxon>
        <taxon>Cottales</taxon>
        <taxon>Liparidae</taxon>
        <taxon>Liparis</taxon>
    </lineage>
</organism>
<sequence>MLCGKLDIQSAKRMSLLPVNQICIHCILRGVRALRREMKMNKTECTGQAATRHSASPAIISQRKKERKKEEGHNHMLVI</sequence>
<comment type="caution">
    <text evidence="2">The sequence shown here is derived from an EMBL/GenBank/DDBJ whole genome shotgun (WGS) entry which is preliminary data.</text>
</comment>
<feature type="compositionally biased region" description="Basic and acidic residues" evidence="1">
    <location>
        <begin position="68"/>
        <end position="79"/>
    </location>
</feature>
<proteinExistence type="predicted"/>
<dbReference type="Proteomes" id="UP000314294">
    <property type="component" value="Unassembled WGS sequence"/>
</dbReference>
<evidence type="ECO:0000313" key="3">
    <source>
        <dbReference type="Proteomes" id="UP000314294"/>
    </source>
</evidence>
<dbReference type="AlphaFoldDB" id="A0A4Z2HF37"/>
<name>A0A4Z2HF37_9TELE</name>
<evidence type="ECO:0000256" key="1">
    <source>
        <dbReference type="SAM" id="MobiDB-lite"/>
    </source>
</evidence>
<dbReference type="EMBL" id="SRLO01000251">
    <property type="protein sequence ID" value="TNN64488.1"/>
    <property type="molecule type" value="Genomic_DNA"/>
</dbReference>
<protein>
    <submittedName>
        <fullName evidence="2">Uncharacterized protein</fullName>
    </submittedName>
</protein>
<feature type="region of interest" description="Disordered" evidence="1">
    <location>
        <begin position="43"/>
        <end position="79"/>
    </location>
</feature>
<evidence type="ECO:0000313" key="2">
    <source>
        <dbReference type="EMBL" id="TNN64488.1"/>
    </source>
</evidence>
<reference evidence="2 3" key="1">
    <citation type="submission" date="2019-03" db="EMBL/GenBank/DDBJ databases">
        <title>First draft genome of Liparis tanakae, snailfish: a comprehensive survey of snailfish specific genes.</title>
        <authorList>
            <person name="Kim W."/>
            <person name="Song I."/>
            <person name="Jeong J.-H."/>
            <person name="Kim D."/>
            <person name="Kim S."/>
            <person name="Ryu S."/>
            <person name="Song J.Y."/>
            <person name="Lee S.K."/>
        </authorList>
    </citation>
    <scope>NUCLEOTIDE SEQUENCE [LARGE SCALE GENOMIC DNA]</scope>
    <source>
        <tissue evidence="2">Muscle</tissue>
    </source>
</reference>
<gene>
    <name evidence="2" type="ORF">EYF80_025236</name>
</gene>